<evidence type="ECO:0000313" key="2">
    <source>
        <dbReference type="EMBL" id="AGF71194.1"/>
    </source>
</evidence>
<feature type="compositionally biased region" description="Basic and acidic residues" evidence="1">
    <location>
        <begin position="170"/>
        <end position="186"/>
    </location>
</feature>
<keyword evidence="3" id="KW-1185">Reference proteome</keyword>
<dbReference type="OrthoDB" id="4407729at2"/>
<evidence type="ECO:0000256" key="1">
    <source>
        <dbReference type="SAM" id="MobiDB-lite"/>
    </source>
</evidence>
<reference evidence="2 3" key="1">
    <citation type="journal article" date="2012" name="Stand. Genomic Sci.">
        <title>Genome sequence of the halotolerant bacterium Corynebacterium halotolerans type strain YIM 70093(T) (= DSM 44683(T)).</title>
        <authorList>
            <person name="Ruckert C."/>
            <person name="Albersmeier A."/>
            <person name="Al-Dilaimi A."/>
            <person name="Niehaus K."/>
            <person name="Szczepanowski R."/>
            <person name="Kalinowski J."/>
        </authorList>
    </citation>
    <scope>NUCLEOTIDE SEQUENCE [LARGE SCALE GENOMIC DNA]</scope>
    <source>
        <strain evidence="2">YIM 70093</strain>
    </source>
</reference>
<dbReference type="HOGENOM" id="CLU_1515426_0_0_11"/>
<dbReference type="KEGG" id="chn:A605_00890"/>
<protein>
    <submittedName>
        <fullName evidence="2">Uncharacterized protein</fullName>
    </submittedName>
</protein>
<proteinExistence type="predicted"/>
<dbReference type="PATRIC" id="fig|1121362.3.peg.170"/>
<dbReference type="Proteomes" id="UP000011723">
    <property type="component" value="Chromosome"/>
</dbReference>
<dbReference type="eggNOG" id="ENOG5032E0D">
    <property type="taxonomic scope" value="Bacteria"/>
</dbReference>
<name>M1MU10_9CORY</name>
<evidence type="ECO:0000313" key="3">
    <source>
        <dbReference type="Proteomes" id="UP000011723"/>
    </source>
</evidence>
<sequence>MTTETFLEPGSLEVLRSLVGERLLAYGTDLELDDGVGAFGAWLQLESGWVSLEFVEEVVDFDAADAGFESVESVLTVHPLTWEFPGGDPQELEGTITEIVRVQDRVVAVEKPAETIAWDWWRDSGLRFLLDSGSELLIHCASTIRIEVVMRAGPAGTVEPEPIARGTHQSGEKRRYEHERREAPLR</sequence>
<gene>
    <name evidence="2" type="ORF">A605_00890</name>
</gene>
<dbReference type="AlphaFoldDB" id="M1MU10"/>
<dbReference type="EMBL" id="CP003697">
    <property type="protein sequence ID" value="AGF71194.1"/>
    <property type="molecule type" value="Genomic_DNA"/>
</dbReference>
<feature type="region of interest" description="Disordered" evidence="1">
    <location>
        <begin position="156"/>
        <end position="186"/>
    </location>
</feature>
<dbReference type="RefSeq" id="WP_015399618.1">
    <property type="nucleotide sequence ID" value="NC_020302.1"/>
</dbReference>
<accession>M1MU10</accession>
<organism evidence="2 3">
    <name type="scientific">Corynebacterium halotolerans YIM 70093 = DSM 44683</name>
    <dbReference type="NCBI Taxonomy" id="1121362"/>
    <lineage>
        <taxon>Bacteria</taxon>
        <taxon>Bacillati</taxon>
        <taxon>Actinomycetota</taxon>
        <taxon>Actinomycetes</taxon>
        <taxon>Mycobacteriales</taxon>
        <taxon>Corynebacteriaceae</taxon>
        <taxon>Corynebacterium</taxon>
    </lineage>
</organism>